<evidence type="ECO:0000313" key="2">
    <source>
        <dbReference type="EMBL" id="CAE8633816.1"/>
    </source>
</evidence>
<sequence>MSPTSWRPAVAAPPDIEASAEAWQNHPRLQKHLLRFLDSPDPARVLRRYQLALCKHLGSEKLLRVAVHVGAWVALLPLELAAAAPRQGATTPTGTTTTTTSKRKVTATCSSGTLPSPAQLLAQVLRLRGRSTSTDNDDNNNNNNNKNNKNNNNNNNNNNWLKGVLHLVALRLLDVRQKPDATPAQHWAELRRSMPRATWRELRSQLPAMPVGDKSEAKRMAPQMRRVGAQSNREACPDQKNDESHEAREAEMIDVEVGGHTWAGAVLHEAVDATAAALHSQSDVGRALDHQLASNNNNNNSSNHNNNNKHTNNSHNDKAVLRFQLDGTAFSNATLEEQGVCIGNLEQRLVHAVASEAWGALCAIIREAAAALSAPRWKEDFPALGAMLPDEARERLRAGLQGRLRKLLCQGLGDLDLSDEGTAALLQPALAFMRRLFAHGGRPLVEAKAGKQWLRLQSLILCGA</sequence>
<feature type="region of interest" description="Disordered" evidence="1">
    <location>
        <begin position="291"/>
        <end position="314"/>
    </location>
</feature>
<gene>
    <name evidence="2" type="ORF">PGLA2088_LOCUS1356</name>
</gene>
<comment type="caution">
    <text evidence="2">The sequence shown here is derived from an EMBL/GenBank/DDBJ whole genome shotgun (WGS) entry which is preliminary data.</text>
</comment>
<reference evidence="2" key="1">
    <citation type="submission" date="2021-02" db="EMBL/GenBank/DDBJ databases">
        <authorList>
            <person name="Dougan E. K."/>
            <person name="Rhodes N."/>
            <person name="Thang M."/>
            <person name="Chan C."/>
        </authorList>
    </citation>
    <scope>NUCLEOTIDE SEQUENCE</scope>
</reference>
<dbReference type="AlphaFoldDB" id="A0A813H857"/>
<feature type="compositionally biased region" description="Low complexity" evidence="1">
    <location>
        <begin position="294"/>
        <end position="314"/>
    </location>
</feature>
<feature type="region of interest" description="Disordered" evidence="1">
    <location>
        <begin position="226"/>
        <end position="246"/>
    </location>
</feature>
<dbReference type="Proteomes" id="UP000626109">
    <property type="component" value="Unassembled WGS sequence"/>
</dbReference>
<accession>A0A813H857</accession>
<feature type="compositionally biased region" description="Low complexity" evidence="1">
    <location>
        <begin position="84"/>
        <end position="100"/>
    </location>
</feature>
<organism evidence="2 3">
    <name type="scientific">Polarella glacialis</name>
    <name type="common">Dinoflagellate</name>
    <dbReference type="NCBI Taxonomy" id="89957"/>
    <lineage>
        <taxon>Eukaryota</taxon>
        <taxon>Sar</taxon>
        <taxon>Alveolata</taxon>
        <taxon>Dinophyceae</taxon>
        <taxon>Suessiales</taxon>
        <taxon>Suessiaceae</taxon>
        <taxon>Polarella</taxon>
    </lineage>
</organism>
<feature type="compositionally biased region" description="Low complexity" evidence="1">
    <location>
        <begin position="139"/>
        <end position="159"/>
    </location>
</feature>
<feature type="region of interest" description="Disordered" evidence="1">
    <location>
        <begin position="131"/>
        <end position="159"/>
    </location>
</feature>
<feature type="non-terminal residue" evidence="2">
    <location>
        <position position="464"/>
    </location>
</feature>
<evidence type="ECO:0000313" key="3">
    <source>
        <dbReference type="Proteomes" id="UP000626109"/>
    </source>
</evidence>
<proteinExistence type="predicted"/>
<name>A0A813H857_POLGL</name>
<dbReference type="EMBL" id="CAJNNW010001035">
    <property type="protein sequence ID" value="CAE8633816.1"/>
    <property type="molecule type" value="Genomic_DNA"/>
</dbReference>
<protein>
    <submittedName>
        <fullName evidence="2">Uncharacterized protein</fullName>
    </submittedName>
</protein>
<feature type="region of interest" description="Disordered" evidence="1">
    <location>
        <begin position="84"/>
        <end position="114"/>
    </location>
</feature>
<feature type="compositionally biased region" description="Basic and acidic residues" evidence="1">
    <location>
        <begin position="235"/>
        <end position="246"/>
    </location>
</feature>
<evidence type="ECO:0000256" key="1">
    <source>
        <dbReference type="SAM" id="MobiDB-lite"/>
    </source>
</evidence>
<dbReference type="PANTHER" id="PTHR16148:SF14">
    <property type="entry name" value="MYND-TYPE DOMAIN-CONTAINING PROTEIN"/>
    <property type="match status" value="1"/>
</dbReference>
<dbReference type="PANTHER" id="PTHR16148">
    <property type="entry name" value="NF-KAPPA-B-REPRESSING FACTOR-RELATED"/>
    <property type="match status" value="1"/>
</dbReference>